<proteinExistence type="predicted"/>
<evidence type="ECO:0000313" key="2">
    <source>
        <dbReference type="Proteomes" id="UP000182725"/>
    </source>
</evidence>
<dbReference type="Proteomes" id="UP000182725">
    <property type="component" value="Unassembled WGS sequence"/>
</dbReference>
<evidence type="ECO:0000313" key="1">
    <source>
        <dbReference type="EMBL" id="SEE26729.1"/>
    </source>
</evidence>
<name>A0A1H5HFC1_9MICC</name>
<protein>
    <submittedName>
        <fullName evidence="1">Uncharacterized protein</fullName>
    </submittedName>
</protein>
<dbReference type="EMBL" id="FNTV01000001">
    <property type="protein sequence ID" value="SEE26729.1"/>
    <property type="molecule type" value="Genomic_DNA"/>
</dbReference>
<reference evidence="1 2" key="1">
    <citation type="submission" date="2016-10" db="EMBL/GenBank/DDBJ databases">
        <authorList>
            <person name="de Groot N.N."/>
        </authorList>
    </citation>
    <scope>NUCLEOTIDE SEQUENCE [LARGE SCALE GENOMIC DNA]</scope>
    <source>
        <strain evidence="1 2">DSM 22274</strain>
    </source>
</reference>
<dbReference type="AlphaFoldDB" id="A0A1H5HFC1"/>
<accession>A0A1H5HFC1</accession>
<sequence length="89" mass="9615">MVNGLLNEQGTHLHASVNGWQYPMSMDTMFAGALYVTVQNAVLGEGETPITMPWPWDVPEAPQEVTADELAAAKTTLNANSAFGQVRPQ</sequence>
<organism evidence="1 2">
    <name type="scientific">Arthrobacter alpinus</name>
    <dbReference type="NCBI Taxonomy" id="656366"/>
    <lineage>
        <taxon>Bacteria</taxon>
        <taxon>Bacillati</taxon>
        <taxon>Actinomycetota</taxon>
        <taxon>Actinomycetes</taxon>
        <taxon>Micrococcales</taxon>
        <taxon>Micrococcaceae</taxon>
        <taxon>Arthrobacter</taxon>
    </lineage>
</organism>
<gene>
    <name evidence="1" type="ORF">SAMN04489740_1003</name>
</gene>